<dbReference type="GO" id="GO:0003700">
    <property type="term" value="F:DNA-binding transcription factor activity"/>
    <property type="evidence" value="ECO:0007669"/>
    <property type="project" value="InterPro"/>
</dbReference>
<evidence type="ECO:0000313" key="6">
    <source>
        <dbReference type="Proteomes" id="UP001321804"/>
    </source>
</evidence>
<dbReference type="PROSITE" id="PS50949">
    <property type="entry name" value="HTH_GNTR"/>
    <property type="match status" value="1"/>
</dbReference>
<evidence type="ECO:0000259" key="4">
    <source>
        <dbReference type="PROSITE" id="PS50949"/>
    </source>
</evidence>
<keyword evidence="6" id="KW-1185">Reference proteome</keyword>
<dbReference type="GO" id="GO:0045892">
    <property type="term" value="P:negative regulation of DNA-templated transcription"/>
    <property type="evidence" value="ECO:0007669"/>
    <property type="project" value="TreeGrafter"/>
</dbReference>
<dbReference type="InterPro" id="IPR000524">
    <property type="entry name" value="Tscrpt_reg_HTH_GntR"/>
</dbReference>
<feature type="domain" description="HTH gntR-type" evidence="4">
    <location>
        <begin position="6"/>
        <end position="73"/>
    </location>
</feature>
<dbReference type="InterPro" id="IPR036388">
    <property type="entry name" value="WH-like_DNA-bd_sf"/>
</dbReference>
<dbReference type="Gene3D" id="1.10.10.10">
    <property type="entry name" value="Winged helix-like DNA-binding domain superfamily/Winged helix DNA-binding domain"/>
    <property type="match status" value="1"/>
</dbReference>
<dbReference type="Pfam" id="PF07702">
    <property type="entry name" value="UTRA"/>
    <property type="match status" value="1"/>
</dbReference>
<dbReference type="Pfam" id="PF00392">
    <property type="entry name" value="GntR"/>
    <property type="match status" value="1"/>
</dbReference>
<dbReference type="PRINTS" id="PR00035">
    <property type="entry name" value="HTHGNTR"/>
</dbReference>
<dbReference type="AlphaFoldDB" id="A0AAU9DU58"/>
<keyword evidence="3" id="KW-0804">Transcription</keyword>
<dbReference type="Proteomes" id="UP001321804">
    <property type="component" value="Chromosome"/>
</dbReference>
<protein>
    <submittedName>
        <fullName evidence="5">GntR family transcriptional regulator</fullName>
    </submittedName>
</protein>
<dbReference type="SMART" id="SM00866">
    <property type="entry name" value="UTRA"/>
    <property type="match status" value="1"/>
</dbReference>
<evidence type="ECO:0000313" key="5">
    <source>
        <dbReference type="EMBL" id="BDR57363.1"/>
    </source>
</evidence>
<dbReference type="InterPro" id="IPR028978">
    <property type="entry name" value="Chorismate_lyase_/UTRA_dom_sf"/>
</dbReference>
<dbReference type="RefSeq" id="WP_317696403.1">
    <property type="nucleotide sequence ID" value="NZ_AP026801.1"/>
</dbReference>
<dbReference type="PANTHER" id="PTHR44846">
    <property type="entry name" value="MANNOSYL-D-GLYCERATE TRANSPORT/METABOLISM SYSTEM REPRESSOR MNGR-RELATED"/>
    <property type="match status" value="1"/>
</dbReference>
<dbReference type="InterPro" id="IPR011663">
    <property type="entry name" value="UTRA"/>
</dbReference>
<reference evidence="5 6" key="1">
    <citation type="journal article" date="2023" name="Microbiol. Spectr.">
        <title>Symbiosis of Carpenter Bees with Uncharacterized Lactic Acid Bacteria Showing NAD Auxotrophy.</title>
        <authorList>
            <person name="Kawasaki S."/>
            <person name="Ozawa K."/>
            <person name="Mori T."/>
            <person name="Yamamoto A."/>
            <person name="Ito M."/>
            <person name="Ohkuma M."/>
            <person name="Sakamoto M."/>
            <person name="Matsutani M."/>
        </authorList>
    </citation>
    <scope>NUCLEOTIDE SEQUENCE [LARGE SCALE GENOMIC DNA]</scope>
    <source>
        <strain evidence="5 6">KimC2</strain>
    </source>
</reference>
<dbReference type="InterPro" id="IPR036390">
    <property type="entry name" value="WH_DNA-bd_sf"/>
</dbReference>
<dbReference type="EMBL" id="AP026801">
    <property type="protein sequence ID" value="BDR57363.1"/>
    <property type="molecule type" value="Genomic_DNA"/>
</dbReference>
<dbReference type="SUPFAM" id="SSF64288">
    <property type="entry name" value="Chorismate lyase-like"/>
    <property type="match status" value="1"/>
</dbReference>
<evidence type="ECO:0000256" key="1">
    <source>
        <dbReference type="ARBA" id="ARBA00023015"/>
    </source>
</evidence>
<proteinExistence type="predicted"/>
<evidence type="ECO:0000256" key="2">
    <source>
        <dbReference type="ARBA" id="ARBA00023125"/>
    </source>
</evidence>
<dbReference type="KEGG" id="xak:KIMC2_19250"/>
<dbReference type="InterPro" id="IPR050679">
    <property type="entry name" value="Bact_HTH_transcr_reg"/>
</dbReference>
<dbReference type="PANTHER" id="PTHR44846:SF1">
    <property type="entry name" value="MANNOSYL-D-GLYCERATE TRANSPORT_METABOLISM SYSTEM REPRESSOR MNGR-RELATED"/>
    <property type="match status" value="1"/>
</dbReference>
<dbReference type="CDD" id="cd07377">
    <property type="entry name" value="WHTH_GntR"/>
    <property type="match status" value="1"/>
</dbReference>
<keyword evidence="1" id="KW-0805">Transcription regulation</keyword>
<name>A0AAU9DU58_9LACO</name>
<sequence>MRQYKMSLYEQIIDLLQDKITRKMQPDDKLPSERELSKTYGVSRNTIRLALDKLLRSGYIYRKRGQGTFVANQKEHLADLSSSYSFTEQMKSLGRVPNTELIYLASMEASKVLTESMNLSLGAPLYKLKRLRCADGIPMLIERTFLPAEIFQGLTSERLANHSLYSVMKRDYQIEIERADESFYASLINRKDAKRLNVPKGSPCLNVQRITYDRQHRIVEYTMSVARGDQFIYEVHHVNS</sequence>
<accession>A0AAU9DU58</accession>
<organism evidence="5 6">
    <name type="scientific">Xylocopilactobacillus apis</name>
    <dbReference type="NCBI Taxonomy" id="2932183"/>
    <lineage>
        <taxon>Bacteria</taxon>
        <taxon>Bacillati</taxon>
        <taxon>Bacillota</taxon>
        <taxon>Bacilli</taxon>
        <taxon>Lactobacillales</taxon>
        <taxon>Lactobacillaceae</taxon>
        <taxon>Xylocopilactobacillus</taxon>
    </lineage>
</organism>
<gene>
    <name evidence="5" type="ORF">KIMC2_19250</name>
</gene>
<dbReference type="SUPFAM" id="SSF46785">
    <property type="entry name" value="Winged helix' DNA-binding domain"/>
    <property type="match status" value="1"/>
</dbReference>
<dbReference type="Gene3D" id="3.40.1410.10">
    <property type="entry name" value="Chorismate lyase-like"/>
    <property type="match status" value="1"/>
</dbReference>
<keyword evidence="2" id="KW-0238">DNA-binding</keyword>
<dbReference type="SMART" id="SM00345">
    <property type="entry name" value="HTH_GNTR"/>
    <property type="match status" value="1"/>
</dbReference>
<dbReference type="GO" id="GO:0003677">
    <property type="term" value="F:DNA binding"/>
    <property type="evidence" value="ECO:0007669"/>
    <property type="project" value="UniProtKB-KW"/>
</dbReference>
<evidence type="ECO:0000256" key="3">
    <source>
        <dbReference type="ARBA" id="ARBA00023163"/>
    </source>
</evidence>